<dbReference type="Proteomes" id="UP000658127">
    <property type="component" value="Unassembled WGS sequence"/>
</dbReference>
<evidence type="ECO:0000313" key="2">
    <source>
        <dbReference type="Proteomes" id="UP000658127"/>
    </source>
</evidence>
<dbReference type="EMBL" id="BMNE01000004">
    <property type="protein sequence ID" value="GGN83403.1"/>
    <property type="molecule type" value="Genomic_DNA"/>
</dbReference>
<reference evidence="2" key="1">
    <citation type="journal article" date="2019" name="Int. J. Syst. Evol. Microbiol.">
        <title>The Global Catalogue of Microorganisms (GCM) 10K type strain sequencing project: providing services to taxonomists for standard genome sequencing and annotation.</title>
        <authorList>
            <consortium name="The Broad Institute Genomics Platform"/>
            <consortium name="The Broad Institute Genome Sequencing Center for Infectious Disease"/>
            <person name="Wu L."/>
            <person name="Ma J."/>
        </authorList>
    </citation>
    <scope>NUCLEOTIDE SEQUENCE [LARGE SCALE GENOMIC DNA]</scope>
    <source>
        <strain evidence="2">CGMCC 4.7329</strain>
    </source>
</reference>
<name>A0ABQ2KJR4_9NOCA</name>
<comment type="caution">
    <text evidence="1">The sequence shown here is derived from an EMBL/GenBank/DDBJ whole genome shotgun (WGS) entry which is preliminary data.</text>
</comment>
<proteinExistence type="predicted"/>
<evidence type="ECO:0000313" key="1">
    <source>
        <dbReference type="EMBL" id="GGN83403.1"/>
    </source>
</evidence>
<protein>
    <submittedName>
        <fullName evidence="1">Uncharacterized protein</fullName>
    </submittedName>
</protein>
<accession>A0ABQ2KJR4</accession>
<organism evidence="1 2">
    <name type="scientific">Nocardia rhizosphaerihabitans</name>
    <dbReference type="NCBI Taxonomy" id="1691570"/>
    <lineage>
        <taxon>Bacteria</taxon>
        <taxon>Bacillati</taxon>
        <taxon>Actinomycetota</taxon>
        <taxon>Actinomycetes</taxon>
        <taxon>Mycobacteriales</taxon>
        <taxon>Nocardiaceae</taxon>
        <taxon>Nocardia</taxon>
    </lineage>
</organism>
<sequence>MPRLVDLRAGPVGEKLELAPGDIVLLPAAGARVTSGSAVEVLDVYQNATPLPNGRVLAPEGPPDVVLLSSLTPGNSTVLLMTGDPFHGATPQNLSVMVRGEIHEY</sequence>
<gene>
    <name evidence="1" type="ORF">GCM10011610_35680</name>
</gene>
<keyword evidence="2" id="KW-1185">Reference proteome</keyword>